<feature type="compositionally biased region" description="Polar residues" evidence="1">
    <location>
        <begin position="29"/>
        <end position="40"/>
    </location>
</feature>
<dbReference type="AlphaFoldDB" id="A0AAV1V3P3"/>
<dbReference type="Proteomes" id="UP001162060">
    <property type="component" value="Unassembled WGS sequence"/>
</dbReference>
<sequence length="208" mass="22179">MTRWKQGTGRALAGLVITRRAEAKRGRSNLDQTTSGTCTKNLGERTGSKRGRNKSLLHDGQACTQQQREPLCDRHTRCIRRVQRYTVHSKKSNLVVVVVVVVTPLGPTSVCVGLDLSLVSVAIQVERETVAEFTPGQKAGPGKAPTCRCDAVLLPLAGRQVTSTASANLAGGWGGVNVRCSFSSFYTRSMIGVVVPGQSIAAETSLTS</sequence>
<evidence type="ECO:0000313" key="2">
    <source>
        <dbReference type="EMBL" id="CAK7940292.1"/>
    </source>
</evidence>
<dbReference type="EMBL" id="CAKLBY020000256">
    <property type="protein sequence ID" value="CAK7940292.1"/>
    <property type="molecule type" value="Genomic_DNA"/>
</dbReference>
<feature type="region of interest" description="Disordered" evidence="1">
    <location>
        <begin position="23"/>
        <end position="60"/>
    </location>
</feature>
<proteinExistence type="predicted"/>
<evidence type="ECO:0000256" key="1">
    <source>
        <dbReference type="SAM" id="MobiDB-lite"/>
    </source>
</evidence>
<evidence type="ECO:0000313" key="3">
    <source>
        <dbReference type="Proteomes" id="UP001162060"/>
    </source>
</evidence>
<reference evidence="2" key="1">
    <citation type="submission" date="2024-01" db="EMBL/GenBank/DDBJ databases">
        <authorList>
            <person name="Webb A."/>
        </authorList>
    </citation>
    <scope>NUCLEOTIDE SEQUENCE</scope>
    <source>
        <strain evidence="2">Pm1</strain>
    </source>
</reference>
<gene>
    <name evidence="2" type="ORF">PM001_LOCUS25442</name>
</gene>
<comment type="caution">
    <text evidence="2">The sequence shown here is derived from an EMBL/GenBank/DDBJ whole genome shotgun (WGS) entry which is preliminary data.</text>
</comment>
<accession>A0AAV1V3P3</accession>
<name>A0AAV1V3P3_9STRA</name>
<organism evidence="2 3">
    <name type="scientific">Peronospora matthiolae</name>
    <dbReference type="NCBI Taxonomy" id="2874970"/>
    <lineage>
        <taxon>Eukaryota</taxon>
        <taxon>Sar</taxon>
        <taxon>Stramenopiles</taxon>
        <taxon>Oomycota</taxon>
        <taxon>Peronosporomycetes</taxon>
        <taxon>Peronosporales</taxon>
        <taxon>Peronosporaceae</taxon>
        <taxon>Peronospora</taxon>
    </lineage>
</organism>
<protein>
    <submittedName>
        <fullName evidence="2">Uncharacterized protein</fullName>
    </submittedName>
</protein>